<dbReference type="InterPro" id="IPR050266">
    <property type="entry name" value="AB_hydrolase_sf"/>
</dbReference>
<accession>A0A136JGG8</accession>
<evidence type="ECO:0000313" key="2">
    <source>
        <dbReference type="EMBL" id="KXJ96260.1"/>
    </source>
</evidence>
<reference evidence="3" key="1">
    <citation type="submission" date="2016-02" db="EMBL/GenBank/DDBJ databases">
        <title>Draft genome sequence of Microdochium bolleyi, a fungal endophyte of beachgrass.</title>
        <authorList>
            <consortium name="DOE Joint Genome Institute"/>
            <person name="David A.S."/>
            <person name="May G."/>
            <person name="Haridas S."/>
            <person name="Lim J."/>
            <person name="Wang M."/>
            <person name="Labutti K."/>
            <person name="Lipzen A."/>
            <person name="Barry K."/>
            <person name="Grigoriev I.V."/>
        </authorList>
    </citation>
    <scope>NUCLEOTIDE SEQUENCE [LARGE SCALE GENOMIC DNA]</scope>
    <source>
        <strain evidence="3">J235TASD1</strain>
    </source>
</reference>
<proteinExistence type="predicted"/>
<organism evidence="2 3">
    <name type="scientific">Microdochium bolleyi</name>
    <dbReference type="NCBI Taxonomy" id="196109"/>
    <lineage>
        <taxon>Eukaryota</taxon>
        <taxon>Fungi</taxon>
        <taxon>Dikarya</taxon>
        <taxon>Ascomycota</taxon>
        <taxon>Pezizomycotina</taxon>
        <taxon>Sordariomycetes</taxon>
        <taxon>Xylariomycetidae</taxon>
        <taxon>Xylariales</taxon>
        <taxon>Microdochiaceae</taxon>
        <taxon>Microdochium</taxon>
    </lineage>
</organism>
<dbReference type="EMBL" id="KQ964246">
    <property type="protein sequence ID" value="KXJ96260.1"/>
    <property type="molecule type" value="Genomic_DNA"/>
</dbReference>
<gene>
    <name evidence="2" type="ORF">Micbo1qcDRAFT_158477</name>
</gene>
<evidence type="ECO:0000259" key="1">
    <source>
        <dbReference type="Pfam" id="PF00561"/>
    </source>
</evidence>
<sequence length="310" mass="33243">MSAPSDTPGAPSPPPELFYAEHNASAPGTAETVIFLHGAFGSHREWDHVLKHLDSASGSSGSKQFHILVPDLPQHSQSRATAPHFTLPGAADAVAHLIRQHARSGRAHVVGLSLGGFIGQLLVRRHPDVVSSLFVTGATPFTWFQNWAARRARVVVHWSLWALVGGRIYKAICAKSGLVEHELLVKDIMENNGTGDLAEAVYGDLADWTWEMDVEEVARAAATAKGTGDGLRVLVCAGGQGDDVEGTKRLAEAVRKGRQGNRGGDAVVCEGFVVRNAIHGWSLQFPELFARGVTAWIGDGNMPEEFEALL</sequence>
<dbReference type="SUPFAM" id="SSF53474">
    <property type="entry name" value="alpha/beta-Hydrolases"/>
    <property type="match status" value="1"/>
</dbReference>
<dbReference type="Proteomes" id="UP000070501">
    <property type="component" value="Unassembled WGS sequence"/>
</dbReference>
<dbReference type="Pfam" id="PF00561">
    <property type="entry name" value="Abhydrolase_1"/>
    <property type="match status" value="1"/>
</dbReference>
<protein>
    <submittedName>
        <fullName evidence="2">Alpha/Beta hydrolase protein</fullName>
    </submittedName>
</protein>
<keyword evidence="3" id="KW-1185">Reference proteome</keyword>
<dbReference type="InterPro" id="IPR029058">
    <property type="entry name" value="AB_hydrolase_fold"/>
</dbReference>
<keyword evidence="2" id="KW-0378">Hydrolase</keyword>
<dbReference type="InParanoid" id="A0A136JGG8"/>
<dbReference type="Gene3D" id="3.40.50.1820">
    <property type="entry name" value="alpha/beta hydrolase"/>
    <property type="match status" value="1"/>
</dbReference>
<dbReference type="GO" id="GO:0016787">
    <property type="term" value="F:hydrolase activity"/>
    <property type="evidence" value="ECO:0007669"/>
    <property type="project" value="UniProtKB-KW"/>
</dbReference>
<feature type="domain" description="AB hydrolase-1" evidence="1">
    <location>
        <begin position="32"/>
        <end position="152"/>
    </location>
</feature>
<dbReference type="OrthoDB" id="8119704at2759"/>
<dbReference type="AlphaFoldDB" id="A0A136JGG8"/>
<dbReference type="GO" id="GO:0016020">
    <property type="term" value="C:membrane"/>
    <property type="evidence" value="ECO:0007669"/>
    <property type="project" value="TreeGrafter"/>
</dbReference>
<evidence type="ECO:0000313" key="3">
    <source>
        <dbReference type="Proteomes" id="UP000070501"/>
    </source>
</evidence>
<dbReference type="PANTHER" id="PTHR43798">
    <property type="entry name" value="MONOACYLGLYCEROL LIPASE"/>
    <property type="match status" value="1"/>
</dbReference>
<dbReference type="InterPro" id="IPR000073">
    <property type="entry name" value="AB_hydrolase_1"/>
</dbReference>
<name>A0A136JGG8_9PEZI</name>
<dbReference type="PANTHER" id="PTHR43798:SF33">
    <property type="entry name" value="HYDROLASE, PUTATIVE (AFU_ORTHOLOGUE AFUA_2G14860)-RELATED"/>
    <property type="match status" value="1"/>
</dbReference>